<feature type="domain" description="DOG1" evidence="1">
    <location>
        <begin position="16"/>
        <end position="269"/>
    </location>
</feature>
<dbReference type="Gramene" id="QL10p039976:mrna">
    <property type="protein sequence ID" value="QL10p039976:mrna:CDS:2"/>
    <property type="gene ID" value="QL10p039976"/>
</dbReference>
<name>A0A7N2MSH7_QUELO</name>
<reference evidence="2" key="2">
    <citation type="submission" date="2021-01" db="UniProtKB">
        <authorList>
            <consortium name="EnsemblPlants"/>
        </authorList>
    </citation>
    <scope>IDENTIFICATION</scope>
</reference>
<dbReference type="RefSeq" id="XP_030940559.1">
    <property type="nucleotide sequence ID" value="XM_031084699.1"/>
</dbReference>
<evidence type="ECO:0000313" key="2">
    <source>
        <dbReference type="EnsemblPlants" id="QL10p039976:mrna:CDS:2"/>
    </source>
</evidence>
<proteinExistence type="predicted"/>
<gene>
    <name evidence="2" type="primary">LOC115965469</name>
</gene>
<dbReference type="InterPro" id="IPR025422">
    <property type="entry name" value="TGA_domain"/>
</dbReference>
<keyword evidence="3" id="KW-1185">Reference proteome</keyword>
<accession>A0A7N2MSH7</accession>
<dbReference type="EnsemblPlants" id="QL10p039976:mrna">
    <property type="protein sequence ID" value="QL10p039976:mrna:CDS:2"/>
    <property type="gene ID" value="QL10p039976"/>
</dbReference>
<sequence length="281" mass="31885">MPVSESMAIRNGTSEPDSFHNFFELWVSEQNQYLQELISASQHHKQSSNISSEDDSVILSPFIGRVINHYEQYYGAKSKWAKQDVFAMLSPSWRSSLENAFMWIGGWRPSMAFHLLYSKSGLQLEEKFTELVRGFSSGDLGDLSPSQLNQVDALQRRTIVEEKEITEKMAELQETVADSSMVELSHVVSELMRERGGSVNGVEEERVESTLGPKKEGLEEILQKADDLRLRTLKAILEVLTPIQAVHFLIAAAELHLRLHDWGKKRDDVVRQHRGTGGTDR</sequence>
<dbReference type="PANTHER" id="PTHR46354">
    <property type="entry name" value="DOG1 DOMAIN-CONTAINING PROTEIN"/>
    <property type="match status" value="1"/>
</dbReference>
<dbReference type="Pfam" id="PF14144">
    <property type="entry name" value="DOG1"/>
    <property type="match status" value="1"/>
</dbReference>
<dbReference type="OMA" id="MFTPSWT"/>
<dbReference type="OrthoDB" id="542841at2759"/>
<dbReference type="PANTHER" id="PTHR46354:SF4">
    <property type="entry name" value="PROTEIN DOG1-LIKE 3"/>
    <property type="match status" value="1"/>
</dbReference>
<reference evidence="2 3" key="1">
    <citation type="journal article" date="2016" name="G3 (Bethesda)">
        <title>First Draft Assembly and Annotation of the Genome of a California Endemic Oak Quercus lobata Nee (Fagaceae).</title>
        <authorList>
            <person name="Sork V.L."/>
            <person name="Fitz-Gibbon S.T."/>
            <person name="Puiu D."/>
            <person name="Crepeau M."/>
            <person name="Gugger P.F."/>
            <person name="Sherman R."/>
            <person name="Stevens K."/>
            <person name="Langley C.H."/>
            <person name="Pellegrini M."/>
            <person name="Salzberg S.L."/>
        </authorList>
    </citation>
    <scope>NUCLEOTIDE SEQUENCE [LARGE SCALE GENOMIC DNA]</scope>
    <source>
        <strain evidence="2 3">cv. SW786</strain>
    </source>
</reference>
<dbReference type="PROSITE" id="PS51806">
    <property type="entry name" value="DOG1"/>
    <property type="match status" value="1"/>
</dbReference>
<dbReference type="GO" id="GO:0006351">
    <property type="term" value="P:DNA-templated transcription"/>
    <property type="evidence" value="ECO:0007669"/>
    <property type="project" value="InterPro"/>
</dbReference>
<dbReference type="AlphaFoldDB" id="A0A7N2MSH7"/>
<evidence type="ECO:0000313" key="3">
    <source>
        <dbReference type="Proteomes" id="UP000594261"/>
    </source>
</evidence>
<dbReference type="InterPro" id="IPR051886">
    <property type="entry name" value="Seed_Dev/Stress_Resp_Reg"/>
</dbReference>
<dbReference type="KEGG" id="qlo:115965469"/>
<dbReference type="EMBL" id="LRBV02000010">
    <property type="status" value="NOT_ANNOTATED_CDS"/>
    <property type="molecule type" value="Genomic_DNA"/>
</dbReference>
<protein>
    <recommendedName>
        <fullName evidence="1">DOG1 domain-containing protein</fullName>
    </recommendedName>
</protein>
<evidence type="ECO:0000259" key="1">
    <source>
        <dbReference type="PROSITE" id="PS51806"/>
    </source>
</evidence>
<dbReference type="InParanoid" id="A0A7N2MSH7"/>
<dbReference type="Proteomes" id="UP000594261">
    <property type="component" value="Chromosome 10"/>
</dbReference>
<organism evidence="2 3">
    <name type="scientific">Quercus lobata</name>
    <name type="common">Valley oak</name>
    <dbReference type="NCBI Taxonomy" id="97700"/>
    <lineage>
        <taxon>Eukaryota</taxon>
        <taxon>Viridiplantae</taxon>
        <taxon>Streptophyta</taxon>
        <taxon>Embryophyta</taxon>
        <taxon>Tracheophyta</taxon>
        <taxon>Spermatophyta</taxon>
        <taxon>Magnoliopsida</taxon>
        <taxon>eudicotyledons</taxon>
        <taxon>Gunneridae</taxon>
        <taxon>Pentapetalae</taxon>
        <taxon>rosids</taxon>
        <taxon>fabids</taxon>
        <taxon>Fagales</taxon>
        <taxon>Fagaceae</taxon>
        <taxon>Quercus</taxon>
    </lineage>
</organism>
<dbReference type="GO" id="GO:0043565">
    <property type="term" value="F:sequence-specific DNA binding"/>
    <property type="evidence" value="ECO:0007669"/>
    <property type="project" value="InterPro"/>
</dbReference>
<dbReference type="GeneID" id="115965469"/>